<evidence type="ECO:0000256" key="6">
    <source>
        <dbReference type="ARBA" id="ARBA00022692"/>
    </source>
</evidence>
<feature type="chain" id="PRO_5041378074" evidence="16">
    <location>
        <begin position="21"/>
        <end position="755"/>
    </location>
</feature>
<comment type="subcellular location">
    <subcellularLocation>
        <location evidence="1 14">Cell outer membrane</location>
        <topology evidence="1 14">Multi-pass membrane protein</topology>
    </subcellularLocation>
</comment>
<dbReference type="InterPro" id="IPR010105">
    <property type="entry name" value="TonB_sidphr_rcpt"/>
</dbReference>
<evidence type="ECO:0000256" key="13">
    <source>
        <dbReference type="ARBA" id="ARBA00023237"/>
    </source>
</evidence>
<dbReference type="Gene3D" id="2.40.170.20">
    <property type="entry name" value="TonB-dependent receptor, beta-barrel domain"/>
    <property type="match status" value="1"/>
</dbReference>
<keyword evidence="5" id="KW-0410">Iron transport</keyword>
<evidence type="ECO:0000313" key="19">
    <source>
        <dbReference type="EMBL" id="GKH73579.1"/>
    </source>
</evidence>
<dbReference type="GO" id="GO:0038023">
    <property type="term" value="F:signaling receptor activity"/>
    <property type="evidence" value="ECO:0007669"/>
    <property type="project" value="InterPro"/>
</dbReference>
<dbReference type="PANTHER" id="PTHR32552:SF68">
    <property type="entry name" value="FERRICHROME OUTER MEMBRANE TRANSPORTER_PHAGE RECEPTOR"/>
    <property type="match status" value="1"/>
</dbReference>
<keyword evidence="4 14" id="KW-1134">Transmembrane beta strand</keyword>
<dbReference type="InterPro" id="IPR036942">
    <property type="entry name" value="Beta-barrel_TonB_sf"/>
</dbReference>
<dbReference type="InterPro" id="IPR000531">
    <property type="entry name" value="Beta-barrel_TonB"/>
</dbReference>
<evidence type="ECO:0000256" key="8">
    <source>
        <dbReference type="ARBA" id="ARBA00023004"/>
    </source>
</evidence>
<evidence type="ECO:0000256" key="16">
    <source>
        <dbReference type="SAM" id="SignalP"/>
    </source>
</evidence>
<dbReference type="NCBIfam" id="TIGR01783">
    <property type="entry name" value="TonB-siderophor"/>
    <property type="match status" value="1"/>
</dbReference>
<evidence type="ECO:0000259" key="18">
    <source>
        <dbReference type="Pfam" id="PF07715"/>
    </source>
</evidence>
<keyword evidence="3 14" id="KW-0813">Transport</keyword>
<keyword evidence="9" id="KW-0406">Ion transport</keyword>
<feature type="signal peptide" evidence="16">
    <location>
        <begin position="1"/>
        <end position="20"/>
    </location>
</feature>
<dbReference type="PANTHER" id="PTHR32552">
    <property type="entry name" value="FERRICHROME IRON RECEPTOR-RELATED"/>
    <property type="match status" value="1"/>
</dbReference>
<reference evidence="19" key="1">
    <citation type="submission" date="2022-01" db="EMBL/GenBank/DDBJ databases">
        <title>Novel bile acid biosynthetic pathways are enriched in the microbiome of centenarians.</title>
        <authorList>
            <person name="Sato Y."/>
            <person name="Atarashi K."/>
            <person name="Plichta R.D."/>
            <person name="Arai Y."/>
            <person name="Sasajima S."/>
            <person name="Kearney M.S."/>
            <person name="Suda W."/>
            <person name="Takeshita K."/>
            <person name="Sasaki T."/>
            <person name="Okamoto S."/>
            <person name="Skelly N.A."/>
            <person name="Okamura Y."/>
            <person name="Vlamakis H."/>
            <person name="Li Y."/>
            <person name="Tanoue T."/>
            <person name="Takei H."/>
            <person name="Nittono H."/>
            <person name="Narushima S."/>
            <person name="Irie J."/>
            <person name="Itoh H."/>
            <person name="Moriya K."/>
            <person name="Sugiura Y."/>
            <person name="Suematsu M."/>
            <person name="Moritoki N."/>
            <person name="Shibata S."/>
            <person name="Littman R.D."/>
            <person name="Fischbach A.M."/>
            <person name="Uwamino Y."/>
            <person name="Inoue T."/>
            <person name="Honda A."/>
            <person name="Hattori M."/>
            <person name="Murai T."/>
            <person name="Xavier J.R."/>
            <person name="Hirose N."/>
            <person name="Honda K."/>
        </authorList>
    </citation>
    <scope>NUCLEOTIDE SEQUENCE</scope>
    <source>
        <strain evidence="19">CE91-St3</strain>
    </source>
</reference>
<organism evidence="19 20">
    <name type="scientific">Parabacteroides merdae</name>
    <dbReference type="NCBI Taxonomy" id="46503"/>
    <lineage>
        <taxon>Bacteria</taxon>
        <taxon>Pseudomonadati</taxon>
        <taxon>Bacteroidota</taxon>
        <taxon>Bacteroidia</taxon>
        <taxon>Bacteroidales</taxon>
        <taxon>Tannerellaceae</taxon>
        <taxon>Parabacteroides</taxon>
    </lineage>
</organism>
<gene>
    <name evidence="19" type="ORF">CE91St3_34420</name>
</gene>
<dbReference type="SUPFAM" id="SSF56935">
    <property type="entry name" value="Porins"/>
    <property type="match status" value="1"/>
</dbReference>
<keyword evidence="13 14" id="KW-0998">Cell outer membrane</keyword>
<feature type="domain" description="TonB-dependent receptor plug" evidence="18">
    <location>
        <begin position="52"/>
        <end position="153"/>
    </location>
</feature>
<evidence type="ECO:0000256" key="2">
    <source>
        <dbReference type="ARBA" id="ARBA00009810"/>
    </source>
</evidence>
<keyword evidence="6 14" id="KW-0812">Transmembrane</keyword>
<protein>
    <submittedName>
        <fullName evidence="19">TonB-dependent receptor</fullName>
    </submittedName>
</protein>
<evidence type="ECO:0000313" key="20">
    <source>
        <dbReference type="Proteomes" id="UP001055114"/>
    </source>
</evidence>
<evidence type="ECO:0000256" key="4">
    <source>
        <dbReference type="ARBA" id="ARBA00022452"/>
    </source>
</evidence>
<evidence type="ECO:0000256" key="14">
    <source>
        <dbReference type="PROSITE-ProRule" id="PRU01360"/>
    </source>
</evidence>
<dbReference type="PROSITE" id="PS52016">
    <property type="entry name" value="TONB_DEPENDENT_REC_3"/>
    <property type="match status" value="1"/>
</dbReference>
<dbReference type="InterPro" id="IPR012910">
    <property type="entry name" value="Plug_dom"/>
</dbReference>
<comment type="caution">
    <text evidence="19">The sequence shown here is derived from an EMBL/GenBank/DDBJ whole genome shotgun (WGS) entry which is preliminary data.</text>
</comment>
<keyword evidence="8" id="KW-0408">Iron</keyword>
<evidence type="ECO:0000256" key="11">
    <source>
        <dbReference type="ARBA" id="ARBA00023136"/>
    </source>
</evidence>
<dbReference type="CDD" id="cd01347">
    <property type="entry name" value="ligand_gated_channel"/>
    <property type="match status" value="1"/>
</dbReference>
<dbReference type="AlphaFoldDB" id="A0AA37NZU2"/>
<dbReference type="GO" id="GO:0009279">
    <property type="term" value="C:cell outer membrane"/>
    <property type="evidence" value="ECO:0007669"/>
    <property type="project" value="UniProtKB-SubCell"/>
</dbReference>
<evidence type="ECO:0000256" key="12">
    <source>
        <dbReference type="ARBA" id="ARBA00023170"/>
    </source>
</evidence>
<dbReference type="Gene3D" id="2.170.130.10">
    <property type="entry name" value="TonB-dependent receptor, plug domain"/>
    <property type="match status" value="1"/>
</dbReference>
<evidence type="ECO:0000259" key="17">
    <source>
        <dbReference type="Pfam" id="PF00593"/>
    </source>
</evidence>
<name>A0AA37NZU2_9BACT</name>
<evidence type="ECO:0000256" key="3">
    <source>
        <dbReference type="ARBA" id="ARBA00022448"/>
    </source>
</evidence>
<keyword evidence="12 19" id="KW-0675">Receptor</keyword>
<evidence type="ECO:0000256" key="5">
    <source>
        <dbReference type="ARBA" id="ARBA00022496"/>
    </source>
</evidence>
<keyword evidence="11 14" id="KW-0472">Membrane</keyword>
<feature type="domain" description="TonB-dependent receptor-like beta-barrel" evidence="17">
    <location>
        <begin position="269"/>
        <end position="724"/>
    </location>
</feature>
<keyword evidence="7 16" id="KW-0732">Signal</keyword>
<dbReference type="Pfam" id="PF07715">
    <property type="entry name" value="Plug"/>
    <property type="match status" value="1"/>
</dbReference>
<evidence type="ECO:0000256" key="7">
    <source>
        <dbReference type="ARBA" id="ARBA00022729"/>
    </source>
</evidence>
<dbReference type="InterPro" id="IPR037066">
    <property type="entry name" value="Plug_dom_sf"/>
</dbReference>
<dbReference type="Proteomes" id="UP001055114">
    <property type="component" value="Unassembled WGS sequence"/>
</dbReference>
<sequence>MKSKFFTVGMLCLGVSSAFAQDLSKDTLRLDEVVITSQYVKPTEVGRLPVPLSQAPLSVSRMSAPMISDLSLNSLIDVARNVTGVRPNNSYGGFQSFYIRGFNTFVVVTDGIRDERHNLYASAPNTTLASIESIEILKGAASVMYGHSALGGVISLVHKQPTSVPRVNAQMSIGSWGRYSIQGGAGGNIARGVNFRTDFSMSGGEGWRHTNDRAYNAYFALNFRLSDYDKLNFSVSAKNDRYGTDTGQPHVDKDIYDADGSVVYRPGDLPEDFDRRTRYNDPLDHLADKDLTVSAKWTHQFTNPDWSLSDYLSYYYDDLDYYASEKLTYLTSSDPIYNHYYMNGNTKTYISLDSIQRVGYQFAYKVSLLQNQLELKGKFMTGEVKHNFLGGYSFSSLYTPRYTANYAADATGPGKNAHLSVVDPVLNQGDLNLPYQKRNLAWEYMHGIYVQDYLNLTDRLSALLSLRYDRYNRTYQQAYTKDKVVTSKDEKAHIHDNALTYRFSLLYQFTDAFNVYASTSNYFKPTRTVASPGYVYIGNDGKVIEPSGKNVFSPEKGYQYEAGSHIAFSDKFNANISGFYILRKNMVQSLGTKDGQTISGQVGKADSKGLEVDINTRPWQQFNINAGYTFTVAKLKEYAKNDYAENTQAGNYLNLVPKHMAYGWAFYDFDRSLKGLKLGVGFNYSSKAYVNTANTLEFEPYAIANAMVGYSFKNWKLQMNINNIFDKNYYMTSVNTIGFIPEEGRNVKFTVSFDM</sequence>
<dbReference type="GO" id="GO:0015344">
    <property type="term" value="F:siderophore uptake transmembrane transporter activity"/>
    <property type="evidence" value="ECO:0007669"/>
    <property type="project" value="TreeGrafter"/>
</dbReference>
<dbReference type="GO" id="GO:0015891">
    <property type="term" value="P:siderophore transport"/>
    <property type="evidence" value="ECO:0007669"/>
    <property type="project" value="InterPro"/>
</dbReference>
<evidence type="ECO:0000256" key="15">
    <source>
        <dbReference type="RuleBase" id="RU003357"/>
    </source>
</evidence>
<dbReference type="InterPro" id="IPR039426">
    <property type="entry name" value="TonB-dep_rcpt-like"/>
</dbReference>
<evidence type="ECO:0000256" key="10">
    <source>
        <dbReference type="ARBA" id="ARBA00023077"/>
    </source>
</evidence>
<accession>A0AA37NZU2</accession>
<dbReference type="EMBL" id="BQNZ01000003">
    <property type="protein sequence ID" value="GKH73579.1"/>
    <property type="molecule type" value="Genomic_DNA"/>
</dbReference>
<keyword evidence="10 15" id="KW-0798">TonB box</keyword>
<dbReference type="RefSeq" id="WP_244064033.1">
    <property type="nucleotide sequence ID" value="NZ_BQNZ01000003.1"/>
</dbReference>
<dbReference type="Pfam" id="PF00593">
    <property type="entry name" value="TonB_dep_Rec_b-barrel"/>
    <property type="match status" value="1"/>
</dbReference>
<proteinExistence type="inferred from homology"/>
<evidence type="ECO:0000256" key="1">
    <source>
        <dbReference type="ARBA" id="ARBA00004571"/>
    </source>
</evidence>
<comment type="similarity">
    <text evidence="2 14 15">Belongs to the TonB-dependent receptor family.</text>
</comment>
<evidence type="ECO:0000256" key="9">
    <source>
        <dbReference type="ARBA" id="ARBA00023065"/>
    </source>
</evidence>